<keyword evidence="3" id="KW-1185">Reference proteome</keyword>
<keyword evidence="1" id="KW-0812">Transmembrane</keyword>
<dbReference type="Proteomes" id="UP000076023">
    <property type="component" value="Unassembled WGS sequence"/>
</dbReference>
<dbReference type="STRING" id="690879.TSACC_2904"/>
<evidence type="ECO:0000313" key="3">
    <source>
        <dbReference type="Proteomes" id="UP000076023"/>
    </source>
</evidence>
<dbReference type="AlphaFoldDB" id="A0A146G3X0"/>
<evidence type="ECO:0000256" key="1">
    <source>
        <dbReference type="SAM" id="Phobius"/>
    </source>
</evidence>
<dbReference type="EMBL" id="BDCO01000002">
    <property type="protein sequence ID" value="GAT32505.1"/>
    <property type="molecule type" value="Genomic_DNA"/>
</dbReference>
<protein>
    <submittedName>
        <fullName evidence="2">Uncharacterized protein</fullName>
    </submittedName>
</protein>
<comment type="caution">
    <text evidence="2">The sequence shown here is derived from an EMBL/GenBank/DDBJ whole genome shotgun (WGS) entry which is preliminary data.</text>
</comment>
<evidence type="ECO:0000313" key="2">
    <source>
        <dbReference type="EMBL" id="GAT32505.1"/>
    </source>
</evidence>
<organism evidence="2 3">
    <name type="scientific">Terrimicrobium sacchariphilum</name>
    <dbReference type="NCBI Taxonomy" id="690879"/>
    <lineage>
        <taxon>Bacteria</taxon>
        <taxon>Pseudomonadati</taxon>
        <taxon>Verrucomicrobiota</taxon>
        <taxon>Terrimicrobiia</taxon>
        <taxon>Terrimicrobiales</taxon>
        <taxon>Terrimicrobiaceae</taxon>
        <taxon>Terrimicrobium</taxon>
    </lineage>
</organism>
<reference evidence="3" key="1">
    <citation type="journal article" date="2017" name="Genome Announc.">
        <title>Draft Genome Sequence of Terrimicrobium sacchariphilum NM-5T, a Facultative Anaerobic Soil Bacterium of the Class Spartobacteria.</title>
        <authorList>
            <person name="Qiu Y.L."/>
            <person name="Tourlousse D.M."/>
            <person name="Matsuura N."/>
            <person name="Ohashi A."/>
            <person name="Sekiguchi Y."/>
        </authorList>
    </citation>
    <scope>NUCLEOTIDE SEQUENCE [LARGE SCALE GENOMIC DNA]</scope>
    <source>
        <strain evidence="3">NM-5</strain>
    </source>
</reference>
<proteinExistence type="predicted"/>
<dbReference type="InParanoid" id="A0A146G3X0"/>
<feature type="transmembrane region" description="Helical" evidence="1">
    <location>
        <begin position="21"/>
        <end position="43"/>
    </location>
</feature>
<gene>
    <name evidence="2" type="ORF">TSACC_2904</name>
</gene>
<accession>A0A146G3X0</accession>
<dbReference type="RefSeq" id="WP_075078336.1">
    <property type="nucleotide sequence ID" value="NZ_BDCO01000002.1"/>
</dbReference>
<sequence length="99" mass="10894">MTEELKAAAQAGDRFANIILLAYKLGGWGVLSLALLVALRYVWDERATTSQVLIAELRDGKQAQLEVITQNSLALQKSAESQQQVARAVEQLAAEVRRK</sequence>
<keyword evidence="1" id="KW-1133">Transmembrane helix</keyword>
<dbReference type="OrthoDB" id="9842246at2"/>
<keyword evidence="1" id="KW-0472">Membrane</keyword>
<name>A0A146G3X0_TERSA</name>